<keyword evidence="1" id="KW-1133">Transmembrane helix</keyword>
<evidence type="ECO:0000313" key="3">
    <source>
        <dbReference type="Proteomes" id="UP001605989"/>
    </source>
</evidence>
<keyword evidence="3" id="KW-1185">Reference proteome</keyword>
<evidence type="ECO:0000256" key="1">
    <source>
        <dbReference type="SAM" id="Phobius"/>
    </source>
</evidence>
<dbReference type="RefSeq" id="WP_113856295.1">
    <property type="nucleotide sequence ID" value="NZ_CP011940.1"/>
</dbReference>
<protein>
    <submittedName>
        <fullName evidence="2">Benzoate/H(+) symporter BenE family transporter</fullName>
    </submittedName>
</protein>
<feature type="transmembrane region" description="Helical" evidence="1">
    <location>
        <begin position="26"/>
        <end position="46"/>
    </location>
</feature>
<comment type="caution">
    <text evidence="2">The sequence shown here is derived from an EMBL/GenBank/DDBJ whole genome shotgun (WGS) entry which is preliminary data.</text>
</comment>
<dbReference type="InterPro" id="IPR004711">
    <property type="entry name" value="Benzoate_Transporter"/>
</dbReference>
<feature type="transmembrane region" description="Helical" evidence="1">
    <location>
        <begin position="261"/>
        <end position="282"/>
    </location>
</feature>
<feature type="transmembrane region" description="Helical" evidence="1">
    <location>
        <begin position="58"/>
        <end position="80"/>
    </location>
</feature>
<dbReference type="Proteomes" id="UP001605989">
    <property type="component" value="Unassembled WGS sequence"/>
</dbReference>
<feature type="transmembrane region" description="Helical" evidence="1">
    <location>
        <begin position="303"/>
        <end position="324"/>
    </location>
</feature>
<feature type="transmembrane region" description="Helical" evidence="1">
    <location>
        <begin position="330"/>
        <end position="351"/>
    </location>
</feature>
<evidence type="ECO:0000313" key="2">
    <source>
        <dbReference type="EMBL" id="MFG6272030.1"/>
    </source>
</evidence>
<accession>A0ABW7DKY8</accession>
<dbReference type="PANTHER" id="PTHR30199:SF0">
    <property type="entry name" value="INNER MEMBRANE PROTEIN YDCO"/>
    <property type="match status" value="1"/>
</dbReference>
<feature type="transmembrane region" description="Helical" evidence="1">
    <location>
        <begin position="134"/>
        <end position="156"/>
    </location>
</feature>
<sequence>MELIEKGPGFKSGIKDISKYLNSQTIGSGIVSTIFGCTGPCLIVIAAGHEAGFTLADIVTWVFGIYVFGGLLGTILATYYKMPISGAYSIPGATLMGTALAGYSFNEAACAFIIAGVIVLVIGLTGLIGKIMNFLPLEIVMAMVAGAMMKFGIGVVKSINADPLVCGVCFLVFLIVPVFFKKIPGVLSALIVGVILAYFTGRFGGNIGDISFIAPRIVAPEFNFQLVLSCSIPLAVLVMGAENAQAMGVLKGAGYKVPANVMTIASGIGGIISGIFGAHNANIAGPMTAICASSEAGEKDGRYVASVVNGITFAIFGLFAAYAISFVNLIPATLVGTLAGLAMINVLIDSLKTAFYSGKFKIGSFAALCVGLSGISILHIGCAFWALVVGVVVSLIVERQDFKKNSATD</sequence>
<keyword evidence="1" id="KW-0812">Transmembrane</keyword>
<reference evidence="2 3" key="1">
    <citation type="submission" date="2024-10" db="EMBL/GenBank/DDBJ databases">
        <authorList>
            <person name="Sang B.-I."/>
            <person name="Prabhaharan D."/>
        </authorList>
    </citation>
    <scope>NUCLEOTIDE SEQUENCE [LARGE SCALE GENOMIC DNA]</scope>
    <source>
        <strain evidence="2 3">MH</strain>
    </source>
</reference>
<proteinExistence type="predicted"/>
<organism evidence="2 3">
    <name type="scientific">Megasphaera hexanoica</name>
    <dbReference type="NCBI Taxonomy" id="1675036"/>
    <lineage>
        <taxon>Bacteria</taxon>
        <taxon>Bacillati</taxon>
        <taxon>Bacillota</taxon>
        <taxon>Negativicutes</taxon>
        <taxon>Veillonellales</taxon>
        <taxon>Veillonellaceae</taxon>
        <taxon>Megasphaera</taxon>
    </lineage>
</organism>
<feature type="transmembrane region" description="Helical" evidence="1">
    <location>
        <begin position="110"/>
        <end position="128"/>
    </location>
</feature>
<gene>
    <name evidence="2" type="ORF">ACGTZG_02370</name>
</gene>
<dbReference type="PANTHER" id="PTHR30199">
    <property type="entry name" value="MFS FAMILY TRANSPORTER, PREDICTED SUBSTRATE BENZOATE"/>
    <property type="match status" value="1"/>
</dbReference>
<feature type="transmembrane region" description="Helical" evidence="1">
    <location>
        <begin position="363"/>
        <end position="396"/>
    </location>
</feature>
<keyword evidence="1" id="KW-0472">Membrane</keyword>
<dbReference type="NCBIfam" id="TIGR00843">
    <property type="entry name" value="benE"/>
    <property type="match status" value="1"/>
</dbReference>
<dbReference type="EMBL" id="JBIEKR010000002">
    <property type="protein sequence ID" value="MFG6272030.1"/>
    <property type="molecule type" value="Genomic_DNA"/>
</dbReference>
<dbReference type="Pfam" id="PF03594">
    <property type="entry name" value="BenE"/>
    <property type="match status" value="1"/>
</dbReference>
<name>A0ABW7DKY8_9FIRM</name>
<feature type="transmembrane region" description="Helical" evidence="1">
    <location>
        <begin position="222"/>
        <end position="241"/>
    </location>
</feature>
<feature type="transmembrane region" description="Helical" evidence="1">
    <location>
        <begin position="86"/>
        <end position="103"/>
    </location>
</feature>
<feature type="transmembrane region" description="Helical" evidence="1">
    <location>
        <begin position="186"/>
        <end position="201"/>
    </location>
</feature>
<feature type="transmembrane region" description="Helical" evidence="1">
    <location>
        <begin position="163"/>
        <end position="180"/>
    </location>
</feature>